<protein>
    <submittedName>
        <fullName evidence="3">Initiator Replication protein</fullName>
    </submittedName>
</protein>
<sequence>MKTIVKHQNKLAYAKFDHFHLRELKLFFKLLSLLEENKNIYTYTAKDIKNFIGMKDQTYEKFEILIRSLQKKNIEIFTNSQDSDVYSIFSILKFKRGEKIIEVKYGEDFLPLILDVDKNYCRYNLKYIENMKSKYSILFYIRSKAEYFKGKFTLTKEDFLKFLGKNYSSNNIDKKIIFPMIEEINSLTDLNLKVSKTYEGQKRGRTKVSGYTFQISKKKITLSEAIKKSVKLAKKNIFISKSKVLNDETVERLLEEFSEKKLVDGLLYAYKEINKDFSTLKYLKTVISRAMEPIEVKKEEKENINKDINTPEEKQQTNYPQYSEKEILIYTLKHENLSLDFFETMKRKNKVMYYNTLKVQLKKMQKSQSE</sequence>
<dbReference type="EMBL" id="FUWX01000041">
    <property type="protein sequence ID" value="SKA10333.1"/>
    <property type="molecule type" value="Genomic_DNA"/>
</dbReference>
<dbReference type="RefSeq" id="WP_078694966.1">
    <property type="nucleotide sequence ID" value="NZ_FUWX01000041.1"/>
</dbReference>
<dbReference type="OrthoDB" id="9765378at2"/>
<evidence type="ECO:0000256" key="1">
    <source>
        <dbReference type="ARBA" id="ARBA00038283"/>
    </source>
</evidence>
<dbReference type="InterPro" id="IPR036388">
    <property type="entry name" value="WH-like_DNA-bd_sf"/>
</dbReference>
<name>A0A1T4R2Z1_9FUSO</name>
<feature type="domain" description="Initiator Rep protein WH1" evidence="2">
    <location>
        <begin position="4"/>
        <end position="140"/>
    </location>
</feature>
<dbReference type="AlphaFoldDB" id="A0A1T4R2Z1"/>
<dbReference type="Pfam" id="PF01051">
    <property type="entry name" value="Rep3_N"/>
    <property type="match status" value="1"/>
</dbReference>
<reference evidence="3 4" key="1">
    <citation type="submission" date="2017-02" db="EMBL/GenBank/DDBJ databases">
        <authorList>
            <person name="Peterson S.W."/>
        </authorList>
    </citation>
    <scope>NUCLEOTIDE SEQUENCE [LARGE SCALE GENOMIC DNA]</scope>
    <source>
        <strain evidence="3 4">ATCC 700028</strain>
    </source>
</reference>
<proteinExistence type="inferred from homology"/>
<organism evidence="3 4">
    <name type="scientific">Cetobacterium ceti</name>
    <dbReference type="NCBI Taxonomy" id="180163"/>
    <lineage>
        <taxon>Bacteria</taxon>
        <taxon>Fusobacteriati</taxon>
        <taxon>Fusobacteriota</taxon>
        <taxon>Fusobacteriia</taxon>
        <taxon>Fusobacteriales</taxon>
        <taxon>Fusobacteriaceae</taxon>
        <taxon>Cetobacterium</taxon>
    </lineage>
</organism>
<dbReference type="Gene3D" id="1.10.10.10">
    <property type="entry name" value="Winged helix-like DNA-binding domain superfamily/Winged helix DNA-binding domain"/>
    <property type="match status" value="2"/>
</dbReference>
<keyword evidence="4" id="KW-1185">Reference proteome</keyword>
<dbReference type="SUPFAM" id="SSF46785">
    <property type="entry name" value="Winged helix' DNA-binding domain"/>
    <property type="match status" value="2"/>
</dbReference>
<gene>
    <name evidence="3" type="ORF">SAMN02745174_02560</name>
</gene>
<evidence type="ECO:0000313" key="4">
    <source>
        <dbReference type="Proteomes" id="UP000191153"/>
    </source>
</evidence>
<evidence type="ECO:0000259" key="2">
    <source>
        <dbReference type="Pfam" id="PF01051"/>
    </source>
</evidence>
<dbReference type="GO" id="GO:0006270">
    <property type="term" value="P:DNA replication initiation"/>
    <property type="evidence" value="ECO:0007669"/>
    <property type="project" value="InterPro"/>
</dbReference>
<evidence type="ECO:0000313" key="3">
    <source>
        <dbReference type="EMBL" id="SKA10333.1"/>
    </source>
</evidence>
<dbReference type="STRING" id="180163.SAMN02745174_02560"/>
<accession>A0A1T4R2Z1</accession>
<dbReference type="Pfam" id="PF21205">
    <property type="entry name" value="Rep3_C"/>
    <property type="match status" value="1"/>
</dbReference>
<dbReference type="InterPro" id="IPR000525">
    <property type="entry name" value="Initiator_Rep_WH1"/>
</dbReference>
<dbReference type="GO" id="GO:0003887">
    <property type="term" value="F:DNA-directed DNA polymerase activity"/>
    <property type="evidence" value="ECO:0007669"/>
    <property type="project" value="InterPro"/>
</dbReference>
<comment type="similarity">
    <text evidence="1">Belongs to the initiator RepB protein family.</text>
</comment>
<dbReference type="InterPro" id="IPR036390">
    <property type="entry name" value="WH_DNA-bd_sf"/>
</dbReference>
<dbReference type="Proteomes" id="UP000191153">
    <property type="component" value="Unassembled WGS sequence"/>
</dbReference>